<dbReference type="InterPro" id="IPR036779">
    <property type="entry name" value="LysM_dom_sf"/>
</dbReference>
<dbReference type="OrthoDB" id="2679564at2"/>
<evidence type="ECO:0000313" key="3">
    <source>
        <dbReference type="EMBL" id="OYD58763.1"/>
    </source>
</evidence>
<protein>
    <recommendedName>
        <fullName evidence="2">LysM domain-containing protein</fullName>
    </recommendedName>
</protein>
<evidence type="ECO:0000256" key="1">
    <source>
        <dbReference type="SAM" id="Phobius"/>
    </source>
</evidence>
<evidence type="ECO:0000259" key="2">
    <source>
        <dbReference type="PROSITE" id="PS51782"/>
    </source>
</evidence>
<dbReference type="Pfam" id="PF01476">
    <property type="entry name" value="LysM"/>
    <property type="match status" value="1"/>
</dbReference>
<dbReference type="EMBL" id="NOII01000001">
    <property type="protein sequence ID" value="OYD58763.1"/>
    <property type="molecule type" value="Genomic_DNA"/>
</dbReference>
<evidence type="ECO:0000313" key="4">
    <source>
        <dbReference type="Proteomes" id="UP000215059"/>
    </source>
</evidence>
<name>A0A235FCW0_9BACL</name>
<comment type="caution">
    <text evidence="3">The sequence shown here is derived from an EMBL/GenBank/DDBJ whole genome shotgun (WGS) entry which is preliminary data.</text>
</comment>
<accession>A0A235FCW0</accession>
<dbReference type="InterPro" id="IPR018392">
    <property type="entry name" value="LysM"/>
</dbReference>
<reference evidence="3 4" key="1">
    <citation type="submission" date="2017-07" db="EMBL/GenBank/DDBJ databases">
        <title>Fictibacillus sp. nov. GDSW-R2A3 Genome sequencing and assembly.</title>
        <authorList>
            <person name="Mayilraj S."/>
        </authorList>
    </citation>
    <scope>NUCLEOTIDE SEQUENCE [LARGE SCALE GENOMIC DNA]</scope>
    <source>
        <strain evidence="3 4">GDSW-R2A3</strain>
    </source>
</reference>
<dbReference type="RefSeq" id="WP_094250724.1">
    <property type="nucleotide sequence ID" value="NZ_JBHLXL010000001.1"/>
</dbReference>
<dbReference type="Proteomes" id="UP000215059">
    <property type="component" value="Unassembled WGS sequence"/>
</dbReference>
<organism evidence="3 4">
    <name type="scientific">Fictibacillus aquaticus</name>
    <dbReference type="NCBI Taxonomy" id="2021314"/>
    <lineage>
        <taxon>Bacteria</taxon>
        <taxon>Bacillati</taxon>
        <taxon>Bacillota</taxon>
        <taxon>Bacilli</taxon>
        <taxon>Bacillales</taxon>
        <taxon>Fictibacillaceae</taxon>
        <taxon>Fictibacillus</taxon>
    </lineage>
</organism>
<dbReference type="PROSITE" id="PS51782">
    <property type="entry name" value="LYSM"/>
    <property type="match status" value="1"/>
</dbReference>
<dbReference type="CDD" id="cd00118">
    <property type="entry name" value="LysM"/>
    <property type="match status" value="1"/>
</dbReference>
<dbReference type="SMART" id="SM00257">
    <property type="entry name" value="LysM"/>
    <property type="match status" value="1"/>
</dbReference>
<dbReference type="Gene3D" id="3.10.350.10">
    <property type="entry name" value="LysM domain"/>
    <property type="match status" value="1"/>
</dbReference>
<gene>
    <name evidence="3" type="ORF">CGZ90_02355</name>
</gene>
<keyword evidence="1" id="KW-1133">Transmembrane helix</keyword>
<keyword evidence="1" id="KW-0472">Membrane</keyword>
<proteinExistence type="predicted"/>
<sequence length="89" mass="10203">MKNGVLHVMFFIMVAVLMVFSVTDLSAEENSYRTITVKEGDSLWSIAEEFGHKHSFESKEFISWVEKKNNLHTPQLQPGQHLIIPVKNS</sequence>
<feature type="transmembrane region" description="Helical" evidence="1">
    <location>
        <begin position="6"/>
        <end position="25"/>
    </location>
</feature>
<keyword evidence="4" id="KW-1185">Reference proteome</keyword>
<dbReference type="AlphaFoldDB" id="A0A235FCW0"/>
<keyword evidence="1" id="KW-0812">Transmembrane</keyword>
<dbReference type="SUPFAM" id="SSF54106">
    <property type="entry name" value="LysM domain"/>
    <property type="match status" value="1"/>
</dbReference>
<feature type="domain" description="LysM" evidence="2">
    <location>
        <begin position="33"/>
        <end position="84"/>
    </location>
</feature>